<proteinExistence type="predicted"/>
<sequence>MPILSISPQENRSHFQMNLGAKHVVNKNVPFYDLSVDLIDLFRLGLTKNLIMSV</sequence>
<protein>
    <submittedName>
        <fullName evidence="1">Uncharacterized protein</fullName>
    </submittedName>
</protein>
<evidence type="ECO:0000313" key="1">
    <source>
        <dbReference type="EMBL" id="SFA43283.1"/>
    </source>
</evidence>
<accession>A0A1I0SV54</accession>
<evidence type="ECO:0000313" key="2">
    <source>
        <dbReference type="Proteomes" id="UP000198836"/>
    </source>
</evidence>
<gene>
    <name evidence="1" type="ORF">SAMN04488511_103305</name>
</gene>
<dbReference type="STRING" id="332999.SAMN04488511_103305"/>
<dbReference type="EMBL" id="FOJM01000003">
    <property type="protein sequence ID" value="SFA43283.1"/>
    <property type="molecule type" value="Genomic_DNA"/>
</dbReference>
<reference evidence="2" key="1">
    <citation type="submission" date="2016-10" db="EMBL/GenBank/DDBJ databases">
        <authorList>
            <person name="Varghese N."/>
            <person name="Submissions S."/>
        </authorList>
    </citation>
    <scope>NUCLEOTIDE SEQUENCE [LARGE SCALE GENOMIC DNA]</scope>
    <source>
        <strain evidence="2">DSM 18130</strain>
    </source>
</reference>
<dbReference type="Proteomes" id="UP000198836">
    <property type="component" value="Unassembled WGS sequence"/>
</dbReference>
<dbReference type="AlphaFoldDB" id="A0A1I0SV54"/>
<organism evidence="1 2">
    <name type="scientific">Pedobacter suwonensis</name>
    <dbReference type="NCBI Taxonomy" id="332999"/>
    <lineage>
        <taxon>Bacteria</taxon>
        <taxon>Pseudomonadati</taxon>
        <taxon>Bacteroidota</taxon>
        <taxon>Sphingobacteriia</taxon>
        <taxon>Sphingobacteriales</taxon>
        <taxon>Sphingobacteriaceae</taxon>
        <taxon>Pedobacter</taxon>
    </lineage>
</organism>
<keyword evidence="2" id="KW-1185">Reference proteome</keyword>
<name>A0A1I0SV54_9SPHI</name>